<evidence type="ECO:0000313" key="2">
    <source>
        <dbReference type="Proteomes" id="UP000011885"/>
    </source>
</evidence>
<protein>
    <submittedName>
        <fullName evidence="1">Uncharacterized protein</fullName>
    </submittedName>
</protein>
<dbReference type="EMBL" id="ANOH01000483">
    <property type="protein sequence ID" value="EMI51779.1"/>
    <property type="molecule type" value="Genomic_DNA"/>
</dbReference>
<organism evidence="1 2">
    <name type="scientific">Rhodopirellula sallentina SM41</name>
    <dbReference type="NCBI Taxonomy" id="1263870"/>
    <lineage>
        <taxon>Bacteria</taxon>
        <taxon>Pseudomonadati</taxon>
        <taxon>Planctomycetota</taxon>
        <taxon>Planctomycetia</taxon>
        <taxon>Pirellulales</taxon>
        <taxon>Pirellulaceae</taxon>
        <taxon>Rhodopirellula</taxon>
    </lineage>
</organism>
<dbReference type="AlphaFoldDB" id="M5TRV9"/>
<name>M5TRV9_9BACT</name>
<dbReference type="Proteomes" id="UP000011885">
    <property type="component" value="Unassembled WGS sequence"/>
</dbReference>
<sequence length="43" mass="4687">MQKDVIESDAEVANFVVKHGGDAISEGDLSGRRAIMTRNRSLL</sequence>
<reference evidence="1 2" key="1">
    <citation type="journal article" date="2013" name="Mar. Genomics">
        <title>Expression of sulfatases in Rhodopirellula baltica and the diversity of sulfatases in the genus Rhodopirellula.</title>
        <authorList>
            <person name="Wegner C.E."/>
            <person name="Richter-Heitmann T."/>
            <person name="Klindworth A."/>
            <person name="Klockow C."/>
            <person name="Richter M."/>
            <person name="Achstetter T."/>
            <person name="Glockner F.O."/>
            <person name="Harder J."/>
        </authorList>
    </citation>
    <scope>NUCLEOTIDE SEQUENCE [LARGE SCALE GENOMIC DNA]</scope>
    <source>
        <strain evidence="1 2">SM41</strain>
    </source>
</reference>
<proteinExistence type="predicted"/>
<gene>
    <name evidence="1" type="ORF">RSSM_06782</name>
</gene>
<comment type="caution">
    <text evidence="1">The sequence shown here is derived from an EMBL/GenBank/DDBJ whole genome shotgun (WGS) entry which is preliminary data.</text>
</comment>
<keyword evidence="2" id="KW-1185">Reference proteome</keyword>
<evidence type="ECO:0000313" key="1">
    <source>
        <dbReference type="EMBL" id="EMI51779.1"/>
    </source>
</evidence>
<dbReference type="PATRIC" id="fig|1263870.3.peg.7195"/>
<accession>M5TRV9</accession>